<dbReference type="AlphaFoldDB" id="A0A7S2GF07"/>
<evidence type="ECO:0000313" key="3">
    <source>
        <dbReference type="EMBL" id="CAD9446559.1"/>
    </source>
</evidence>
<dbReference type="InterPro" id="IPR032259">
    <property type="entry name" value="HIBYL-CoA-H"/>
</dbReference>
<dbReference type="GO" id="GO:0006574">
    <property type="term" value="P:L-valine catabolic process"/>
    <property type="evidence" value="ECO:0007669"/>
    <property type="project" value="TreeGrafter"/>
</dbReference>
<dbReference type="PANTHER" id="PTHR43176">
    <property type="entry name" value="3-HYDROXYISOBUTYRYL-COA HYDROLASE-RELATED"/>
    <property type="match status" value="1"/>
</dbReference>
<dbReference type="InterPro" id="IPR045004">
    <property type="entry name" value="ECH_dom"/>
</dbReference>
<dbReference type="CDD" id="cd06558">
    <property type="entry name" value="crotonase-like"/>
    <property type="match status" value="1"/>
</dbReference>
<dbReference type="GO" id="GO:0003860">
    <property type="term" value="F:3-hydroxyisobutyryl-CoA hydrolase activity"/>
    <property type="evidence" value="ECO:0007669"/>
    <property type="project" value="InterPro"/>
</dbReference>
<proteinExistence type="predicted"/>
<gene>
    <name evidence="3" type="ORF">AAND1436_LOCUS23229</name>
</gene>
<name>A0A7S2GF07_9DINO</name>
<organism evidence="3">
    <name type="scientific">Alexandrium andersonii</name>
    <dbReference type="NCBI Taxonomy" id="327968"/>
    <lineage>
        <taxon>Eukaryota</taxon>
        <taxon>Sar</taxon>
        <taxon>Alveolata</taxon>
        <taxon>Dinophyceae</taxon>
        <taxon>Gonyaulacales</taxon>
        <taxon>Pyrocystaceae</taxon>
        <taxon>Alexandrium</taxon>
    </lineage>
</organism>
<evidence type="ECO:0000259" key="2">
    <source>
        <dbReference type="Pfam" id="PF16113"/>
    </source>
</evidence>
<dbReference type="PANTHER" id="PTHR43176:SF5">
    <property type="entry name" value="3-HYDROXYISOBUTYRYL-COA HYDROLASE-LIKE PROTEIN 4, MITOCHONDRIAL"/>
    <property type="match status" value="1"/>
</dbReference>
<evidence type="ECO:0000256" key="1">
    <source>
        <dbReference type="ARBA" id="ARBA00022801"/>
    </source>
</evidence>
<sequence length="372" mass="39076">MSESVTLEECPNGLAIVTIDRPKALNAVNVKMVSELREVVSKCQAAESVKAVLFQGAGEKGFCSGGDVKALHPLLVADKATEVPKEQMWQEYNCIFEMRQLTKPSVSLIHGITMGCGLGLGTSSTYAVATEKSRLAMPENNIGLFPDAGFAYLAANVMPKGLGRLMALTGCHLIGAGDVLAAKLGSHFVPLEKLPGVAEALKALDFGGDAKEALKKCLDGLGEAAPAPKLLVEGCTLPEKFAEVSTVAGAIDMLKAEAEAGGWAAELLPSMQKGSPFSQAVVLRLMQLAEADATDGLKEPGRTGTALERDFAVACRVMYRPDFVEGLRAVLVDKDNAAKWQPAELAEVSEEEVAAALAPLAEGERRLGVAVA</sequence>
<reference evidence="3" key="1">
    <citation type="submission" date="2021-01" db="EMBL/GenBank/DDBJ databases">
        <authorList>
            <person name="Corre E."/>
            <person name="Pelletier E."/>
            <person name="Niang G."/>
            <person name="Scheremetjew M."/>
            <person name="Finn R."/>
            <person name="Kale V."/>
            <person name="Holt S."/>
            <person name="Cochrane G."/>
            <person name="Meng A."/>
            <person name="Brown T."/>
            <person name="Cohen L."/>
        </authorList>
    </citation>
    <scope>NUCLEOTIDE SEQUENCE</scope>
    <source>
        <strain evidence="3">CCMP2222</strain>
    </source>
</reference>
<dbReference type="SUPFAM" id="SSF52096">
    <property type="entry name" value="ClpP/crotonase"/>
    <property type="match status" value="1"/>
</dbReference>
<dbReference type="Pfam" id="PF16113">
    <property type="entry name" value="ECH_2"/>
    <property type="match status" value="1"/>
</dbReference>
<accession>A0A7S2GF07</accession>
<dbReference type="InterPro" id="IPR029045">
    <property type="entry name" value="ClpP/crotonase-like_dom_sf"/>
</dbReference>
<dbReference type="EMBL" id="HBGQ01047683">
    <property type="protein sequence ID" value="CAD9446559.1"/>
    <property type="molecule type" value="Transcribed_RNA"/>
</dbReference>
<dbReference type="Gene3D" id="3.90.226.10">
    <property type="entry name" value="2-enoyl-CoA Hydratase, Chain A, domain 1"/>
    <property type="match status" value="1"/>
</dbReference>
<protein>
    <recommendedName>
        <fullName evidence="2">Enoyl-CoA hydratase/isomerase domain-containing protein</fullName>
    </recommendedName>
</protein>
<feature type="domain" description="Enoyl-CoA hydratase/isomerase" evidence="2">
    <location>
        <begin position="15"/>
        <end position="355"/>
    </location>
</feature>
<keyword evidence="1" id="KW-0378">Hydrolase</keyword>